<keyword evidence="2" id="KW-1185">Reference proteome</keyword>
<dbReference type="EMBL" id="QRBI01000105">
    <property type="protein sequence ID" value="RMC14364.1"/>
    <property type="molecule type" value="Genomic_DNA"/>
</dbReference>
<organism evidence="1 2">
    <name type="scientific">Hirundo rustica rustica</name>
    <dbReference type="NCBI Taxonomy" id="333673"/>
    <lineage>
        <taxon>Eukaryota</taxon>
        <taxon>Metazoa</taxon>
        <taxon>Chordata</taxon>
        <taxon>Craniata</taxon>
        <taxon>Vertebrata</taxon>
        <taxon>Euteleostomi</taxon>
        <taxon>Archelosauria</taxon>
        <taxon>Archosauria</taxon>
        <taxon>Dinosauria</taxon>
        <taxon>Saurischia</taxon>
        <taxon>Theropoda</taxon>
        <taxon>Coelurosauria</taxon>
        <taxon>Aves</taxon>
        <taxon>Neognathae</taxon>
        <taxon>Neoaves</taxon>
        <taxon>Telluraves</taxon>
        <taxon>Australaves</taxon>
        <taxon>Passeriformes</taxon>
        <taxon>Sylvioidea</taxon>
        <taxon>Hirundinidae</taxon>
        <taxon>Hirundo</taxon>
    </lineage>
</organism>
<sequence>MMNGMEFLKSKCQVSECIQGRVTKLVKGLEGISCGVTEDSSSLEKRRLKGDLVAVCSFLRSGVGSADLFSLASCDRPYGNGSKMHLGRLRLDNRHVIYLREYA</sequence>
<proteinExistence type="predicted"/>
<dbReference type="Proteomes" id="UP000269221">
    <property type="component" value="Unassembled WGS sequence"/>
</dbReference>
<evidence type="ECO:0000313" key="1">
    <source>
        <dbReference type="EMBL" id="RMC14364.1"/>
    </source>
</evidence>
<dbReference type="AlphaFoldDB" id="A0A3M0KSL7"/>
<name>A0A3M0KSL7_HIRRU</name>
<reference evidence="1 2" key="1">
    <citation type="submission" date="2018-07" db="EMBL/GenBank/DDBJ databases">
        <title>A high quality draft genome assembly of the barn swallow (H. rustica rustica).</title>
        <authorList>
            <person name="Formenti G."/>
            <person name="Chiara M."/>
            <person name="Poveda L."/>
            <person name="Francoijs K.-J."/>
            <person name="Bonisoli-Alquati A."/>
            <person name="Canova L."/>
            <person name="Gianfranceschi L."/>
            <person name="Horner D.S."/>
            <person name="Saino N."/>
        </authorList>
    </citation>
    <scope>NUCLEOTIDE SEQUENCE [LARGE SCALE GENOMIC DNA]</scope>
    <source>
        <strain evidence="1">Chelidonia</strain>
        <tissue evidence="1">Blood</tissue>
    </source>
</reference>
<comment type="caution">
    <text evidence="1">The sequence shown here is derived from an EMBL/GenBank/DDBJ whole genome shotgun (WGS) entry which is preliminary data.</text>
</comment>
<accession>A0A3M0KSL7</accession>
<gene>
    <name evidence="1" type="ORF">DUI87_09459</name>
</gene>
<dbReference type="OrthoDB" id="276744at2759"/>
<evidence type="ECO:0000313" key="2">
    <source>
        <dbReference type="Proteomes" id="UP000269221"/>
    </source>
</evidence>
<protein>
    <submittedName>
        <fullName evidence="1">Uncharacterized protein</fullName>
    </submittedName>
</protein>